<proteinExistence type="inferred from homology"/>
<dbReference type="OrthoDB" id="6407410at2759"/>
<reference evidence="6 7" key="1">
    <citation type="journal article" date="2018" name="PLoS Pathog.">
        <title>Evolution of structural diversity of trichothecenes, a family of toxins produced by plant pathogenic and entomopathogenic fungi.</title>
        <authorList>
            <person name="Proctor R.H."/>
            <person name="McCormick S.P."/>
            <person name="Kim H.S."/>
            <person name="Cardoza R.E."/>
            <person name="Stanley A.M."/>
            <person name="Lindo L."/>
            <person name="Kelly A."/>
            <person name="Brown D.W."/>
            <person name="Lee T."/>
            <person name="Vaughan M.M."/>
            <person name="Alexander N.J."/>
            <person name="Busman M."/>
            <person name="Gutierrez S."/>
        </authorList>
    </citation>
    <scope>NUCLEOTIDE SEQUENCE [LARGE SCALE GENOMIC DNA]</scope>
    <source>
        <strain evidence="6 7">IBT 40837</strain>
    </source>
</reference>
<evidence type="ECO:0000256" key="2">
    <source>
        <dbReference type="ARBA" id="ARBA00022723"/>
    </source>
</evidence>
<keyword evidence="7" id="KW-1185">Reference proteome</keyword>
<accession>A0A395NNA0</accession>
<evidence type="ECO:0000256" key="1">
    <source>
        <dbReference type="ARBA" id="ARBA00005613"/>
    </source>
</evidence>
<evidence type="ECO:0000313" key="7">
    <source>
        <dbReference type="Proteomes" id="UP000266272"/>
    </source>
</evidence>
<evidence type="ECO:0000256" key="3">
    <source>
        <dbReference type="ARBA" id="ARBA00022833"/>
    </source>
</evidence>
<dbReference type="InterPro" id="IPR039058">
    <property type="entry name" value="Yippee_fam"/>
</dbReference>
<comment type="caution">
    <text evidence="6">The sequence shown here is derived from an EMBL/GenBank/DDBJ whole genome shotgun (WGS) entry which is preliminary data.</text>
</comment>
<sequence>MAVLAIYLHKLADFMAGGIWEAFFFEDDIRAMVRESGISATKPIFPSYLLPSFKFTFPGRRRHSASSTSSTASASSEYSGDRGDAASSSVTTPNGSPPDGDSAIKTLGTKNAARRLSRTAADTLRCLSCATDIAFTSQIISKGFTGRYGRAYLISPPPTGPGPVDPEASPSSLLNVRIGKNENRQLVTGWHVVADICCGICSRKLGWKYVDAKEESQKYKVGKFILETERVVTHRSWEDVPISEGLELMYEMEDEGHAERKDSDGEDHSEIEFDSEDDEECEAVFAGLWDAETAAKRRSRLGARPKPARDSSES</sequence>
<dbReference type="InterPro" id="IPR004910">
    <property type="entry name" value="Yippee/Mis18/Cereblon"/>
</dbReference>
<keyword evidence="2" id="KW-0479">Metal-binding</keyword>
<feature type="compositionally biased region" description="Basic and acidic residues" evidence="4">
    <location>
        <begin position="255"/>
        <end position="271"/>
    </location>
</feature>
<evidence type="ECO:0000256" key="4">
    <source>
        <dbReference type="SAM" id="MobiDB-lite"/>
    </source>
</evidence>
<evidence type="ECO:0000259" key="5">
    <source>
        <dbReference type="PROSITE" id="PS51792"/>
    </source>
</evidence>
<dbReference type="Pfam" id="PF03226">
    <property type="entry name" value="Yippee-Mis18"/>
    <property type="match status" value="1"/>
</dbReference>
<feature type="region of interest" description="Disordered" evidence="4">
    <location>
        <begin position="61"/>
        <end position="105"/>
    </location>
</feature>
<evidence type="ECO:0000313" key="6">
    <source>
        <dbReference type="EMBL" id="RFU77562.1"/>
    </source>
</evidence>
<feature type="compositionally biased region" description="Low complexity" evidence="4">
    <location>
        <begin position="65"/>
        <end position="76"/>
    </location>
</feature>
<dbReference type="InterPro" id="IPR034751">
    <property type="entry name" value="Yippee"/>
</dbReference>
<dbReference type="PROSITE" id="PS51792">
    <property type="entry name" value="YIPPEE"/>
    <property type="match status" value="1"/>
</dbReference>
<organism evidence="6 7">
    <name type="scientific">Trichoderma arundinaceum</name>
    <dbReference type="NCBI Taxonomy" id="490622"/>
    <lineage>
        <taxon>Eukaryota</taxon>
        <taxon>Fungi</taxon>
        <taxon>Dikarya</taxon>
        <taxon>Ascomycota</taxon>
        <taxon>Pezizomycotina</taxon>
        <taxon>Sordariomycetes</taxon>
        <taxon>Hypocreomycetidae</taxon>
        <taxon>Hypocreales</taxon>
        <taxon>Hypocreaceae</taxon>
        <taxon>Trichoderma</taxon>
    </lineage>
</organism>
<dbReference type="Proteomes" id="UP000266272">
    <property type="component" value="Unassembled WGS sequence"/>
</dbReference>
<dbReference type="GO" id="GO:0046872">
    <property type="term" value="F:metal ion binding"/>
    <property type="evidence" value="ECO:0007669"/>
    <property type="project" value="UniProtKB-KW"/>
</dbReference>
<comment type="similarity">
    <text evidence="1">Belongs to the yippee family.</text>
</comment>
<feature type="region of interest" description="Disordered" evidence="4">
    <location>
        <begin position="254"/>
        <end position="280"/>
    </location>
</feature>
<dbReference type="STRING" id="490622.A0A395NNA0"/>
<feature type="domain" description="Yippee" evidence="5">
    <location>
        <begin position="122"/>
        <end position="235"/>
    </location>
</feature>
<gene>
    <name evidence="6" type="ORF">TARUN_4644</name>
</gene>
<keyword evidence="3" id="KW-0862">Zinc</keyword>
<name>A0A395NNA0_TRIAR</name>
<protein>
    <submittedName>
        <fullName evidence="6">Yippee family</fullName>
    </submittedName>
</protein>
<dbReference type="AlphaFoldDB" id="A0A395NNA0"/>
<dbReference type="EMBL" id="PXOA01000274">
    <property type="protein sequence ID" value="RFU77562.1"/>
    <property type="molecule type" value="Genomic_DNA"/>
</dbReference>
<dbReference type="PANTHER" id="PTHR13848">
    <property type="entry name" value="PROTEIN YIPPEE-LIKE CG15309-RELATED"/>
    <property type="match status" value="1"/>
</dbReference>